<accession>A0ABR0T494</accession>
<proteinExistence type="predicted"/>
<reference evidence="1 2" key="1">
    <citation type="submission" date="2024-01" db="EMBL/GenBank/DDBJ databases">
        <title>Complete genome of Cladobotryum mycophilum ATHUM6906.</title>
        <authorList>
            <person name="Christinaki A.C."/>
            <person name="Myridakis A.I."/>
            <person name="Kouvelis V.N."/>
        </authorList>
    </citation>
    <scope>NUCLEOTIDE SEQUENCE [LARGE SCALE GENOMIC DNA]</scope>
    <source>
        <strain evidence="1 2">ATHUM6906</strain>
    </source>
</reference>
<dbReference type="EMBL" id="JAVFKD010000001">
    <property type="protein sequence ID" value="KAK5999034.1"/>
    <property type="molecule type" value="Genomic_DNA"/>
</dbReference>
<organism evidence="1 2">
    <name type="scientific">Cladobotryum mycophilum</name>
    <dbReference type="NCBI Taxonomy" id="491253"/>
    <lineage>
        <taxon>Eukaryota</taxon>
        <taxon>Fungi</taxon>
        <taxon>Dikarya</taxon>
        <taxon>Ascomycota</taxon>
        <taxon>Pezizomycotina</taxon>
        <taxon>Sordariomycetes</taxon>
        <taxon>Hypocreomycetidae</taxon>
        <taxon>Hypocreales</taxon>
        <taxon>Hypocreaceae</taxon>
        <taxon>Cladobotryum</taxon>
    </lineage>
</organism>
<protein>
    <submittedName>
        <fullName evidence="1">Uncharacterized protein</fullName>
    </submittedName>
</protein>
<name>A0ABR0T494_9HYPO</name>
<evidence type="ECO:0000313" key="2">
    <source>
        <dbReference type="Proteomes" id="UP001338125"/>
    </source>
</evidence>
<comment type="caution">
    <text evidence="1">The sequence shown here is derived from an EMBL/GenBank/DDBJ whole genome shotgun (WGS) entry which is preliminary data.</text>
</comment>
<dbReference type="Proteomes" id="UP001338125">
    <property type="component" value="Unassembled WGS sequence"/>
</dbReference>
<sequence length="425" mass="47581">MATPKPKPDQGVVTKQRAVICVSIVATTFILCPERLRIWRDLCVVPVLAWLTALAFDVKDGIDDAVNRAWNSVPSWIKKSTKPVMAGASTMNIDEKEDWVVSHALNATTARLSRLLATSWNRVITALQISRRGVAEYLKRVASIIDPESKNIQTIAQTNAHEPNLGDPLQPSNEIFHRRRYLFHVIISLAEPRHLLHPPMSSSLTFFTHLSFCLVERSIWESRRMTVLEKLTAGHYWDIRGKCEAYNGIAWTEREVLAIRGVEVLGVVDEDGVNPIDRCDQYFDSLRHDWDYINMSWNDVDFAIILGLLTTGPRAAKKSKALLDIFNQLRTKQVFSARAQEASKGSLNCWWVGAASGIITVATLGAASPLTVPLFVGSWATGIGYNIAGVTIDQRNRSMLEKRTEACLRLCGRFPQLRGIFDEGL</sequence>
<gene>
    <name evidence="1" type="ORF">PT974_01421</name>
</gene>
<keyword evidence="2" id="KW-1185">Reference proteome</keyword>
<evidence type="ECO:0000313" key="1">
    <source>
        <dbReference type="EMBL" id="KAK5999034.1"/>
    </source>
</evidence>